<dbReference type="KEGG" id="clec:106666525"/>
<dbReference type="AlphaFoldDB" id="A0A8I6RPY7"/>
<feature type="region of interest" description="Disordered" evidence="1">
    <location>
        <begin position="421"/>
        <end position="447"/>
    </location>
</feature>
<keyword evidence="3" id="KW-1185">Reference proteome</keyword>
<dbReference type="GeneID" id="106666525"/>
<evidence type="ECO:0000256" key="1">
    <source>
        <dbReference type="SAM" id="MobiDB-lite"/>
    </source>
</evidence>
<protein>
    <submittedName>
        <fullName evidence="2">Uncharacterized protein</fullName>
    </submittedName>
</protein>
<feature type="compositionally biased region" description="Polar residues" evidence="1">
    <location>
        <begin position="103"/>
        <end position="118"/>
    </location>
</feature>
<dbReference type="Proteomes" id="UP000494040">
    <property type="component" value="Unassembled WGS sequence"/>
</dbReference>
<dbReference type="OMA" id="VMKYMPQ"/>
<feature type="region of interest" description="Disordered" evidence="1">
    <location>
        <begin position="102"/>
        <end position="150"/>
    </location>
</feature>
<sequence length="820" mass="91628">MTMQYGFKPTATDLINSTNPVPNINSTSRNVSSTSEPIMKPITPVVLKKLQTPQLAEQAEETISNIKIKEEKPEDAEINEIAAKIVQQNKVRMAFAAAAAAATSNSPHARVNPSQPSSSGGGILSYLQKNNSKPVTSPPPTSPSPQAEKVPLDVASQKGKFGWVLLGGEHIPYIQRGDEKYCAVRMVEMKLLLKYLNYLNSDIYSCTCIRSYYITEHEAKLLTEINLKHCEGRFGRDHFTTKDLVVMLSDASEFYEFLDLCYTKLVNPMSSNTKERCGFVRINKDSVVPYTIKDGEKYVPLFYFEGETEALLKKAATLGPWHLAYLKFCCKIQGIRNELFSNDSCHVISLQDIKSYFPPGTVFDEYWPPKIQASQLFAAKSSGPRTNQLSWIQAPGTPTSTSSNTQVVKDVIETPRMAPQVAMSNNRWPPTVQPRYSQDLPPSSRLQQPANQLLNTSAGNNSMRQFSGNRMQYTLSSQPYFGDPVSRVSAANVHHTMTVVSQPTTTLRGSAANSSIPSGTYSTSGINNTISHANTLPIMNRTIMPHPHMPYNPQHNNNNNCQKHPPPLIPVNGSTPRFFRPELIDLSSPPHSPHRTPRTMDKTLEEKYKNLLENNHAVMDGRTSHPDNNKGHLQGANNFSSFYPPYVSYEGMVAQQKKADTKKNDKSLYGATNKTKNNNDGWHKLIPIMETPVRATNIPCPFKMQKALVNGKMVPCINAKPHVYSELLMTVNDLMEQFFPQVSMDKCKEVLQNVLQVNLYSGNSQMKEALLEGKKLKNFNDVLPLIQLKDVMQYMPQLKYVMEGGSESAPKRPRLSESQS</sequence>
<proteinExistence type="predicted"/>
<feature type="compositionally biased region" description="Polar residues" evidence="1">
    <location>
        <begin position="422"/>
        <end position="447"/>
    </location>
</feature>
<evidence type="ECO:0000313" key="2">
    <source>
        <dbReference type="EnsemblMetazoa" id="XP_014249278.1"/>
    </source>
</evidence>
<name>A0A8I6RPY7_CIMLE</name>
<dbReference type="RefSeq" id="XP_014249278.1">
    <property type="nucleotide sequence ID" value="XM_014393792.2"/>
</dbReference>
<reference evidence="2" key="1">
    <citation type="submission" date="2022-01" db="UniProtKB">
        <authorList>
            <consortium name="EnsemblMetazoa"/>
        </authorList>
    </citation>
    <scope>IDENTIFICATION</scope>
</reference>
<dbReference type="OrthoDB" id="6615917at2759"/>
<evidence type="ECO:0000313" key="3">
    <source>
        <dbReference type="Proteomes" id="UP000494040"/>
    </source>
</evidence>
<accession>A0A8I6RPY7</accession>
<dbReference type="EnsemblMetazoa" id="XM_014393792.2">
    <property type="protein sequence ID" value="XP_014249278.1"/>
    <property type="gene ID" value="LOC106666525"/>
</dbReference>
<organism evidence="2 3">
    <name type="scientific">Cimex lectularius</name>
    <name type="common">Bed bug</name>
    <name type="synonym">Acanthia lectularia</name>
    <dbReference type="NCBI Taxonomy" id="79782"/>
    <lineage>
        <taxon>Eukaryota</taxon>
        <taxon>Metazoa</taxon>
        <taxon>Ecdysozoa</taxon>
        <taxon>Arthropoda</taxon>
        <taxon>Hexapoda</taxon>
        <taxon>Insecta</taxon>
        <taxon>Pterygota</taxon>
        <taxon>Neoptera</taxon>
        <taxon>Paraneoptera</taxon>
        <taxon>Hemiptera</taxon>
        <taxon>Heteroptera</taxon>
        <taxon>Panheteroptera</taxon>
        <taxon>Cimicomorpha</taxon>
        <taxon>Cimicidae</taxon>
        <taxon>Cimex</taxon>
    </lineage>
</organism>